<keyword evidence="4" id="KW-0560">Oxidoreductase</keyword>
<dbReference type="InterPro" id="IPR036188">
    <property type="entry name" value="FAD/NAD-bd_sf"/>
</dbReference>
<dbReference type="SUPFAM" id="SSF51905">
    <property type="entry name" value="FAD/NAD(P)-binding domain"/>
    <property type="match status" value="1"/>
</dbReference>
<dbReference type="Pfam" id="PF14759">
    <property type="entry name" value="Reductase_C"/>
    <property type="match status" value="1"/>
</dbReference>
<dbReference type="PANTHER" id="PTHR43557:SF2">
    <property type="entry name" value="RIESKE DOMAIN-CONTAINING PROTEIN-RELATED"/>
    <property type="match status" value="1"/>
</dbReference>
<proteinExistence type="predicted"/>
<reference evidence="7" key="1">
    <citation type="submission" date="2018-06" db="EMBL/GenBank/DDBJ databases">
        <title>Genomic Encyclopedia of Type Strains, Phase IV (KMG-V): Genome sequencing to study the core and pangenomes of soil and plant-associated prokaryotes.</title>
        <authorList>
            <person name="Whitman W."/>
        </authorList>
    </citation>
    <scope>NUCLEOTIDE SEQUENCE [LARGE SCALE GENOMIC DNA]</scope>
    <source>
        <strain evidence="7">MLR2-44</strain>
    </source>
</reference>
<evidence type="ECO:0000313" key="8">
    <source>
        <dbReference type="Proteomes" id="UP000249638"/>
    </source>
</evidence>
<dbReference type="InterPro" id="IPR028202">
    <property type="entry name" value="Reductase_C"/>
</dbReference>
<evidence type="ECO:0000256" key="1">
    <source>
        <dbReference type="ARBA" id="ARBA00001974"/>
    </source>
</evidence>
<dbReference type="GO" id="GO:0051213">
    <property type="term" value="F:dioxygenase activity"/>
    <property type="evidence" value="ECO:0007669"/>
    <property type="project" value="UniProtKB-KW"/>
</dbReference>
<dbReference type="EMBL" id="QKZN01000011">
    <property type="protein sequence ID" value="PZX23868.1"/>
    <property type="molecule type" value="Genomic_DNA"/>
</dbReference>
<evidence type="ECO:0000259" key="5">
    <source>
        <dbReference type="Pfam" id="PF07992"/>
    </source>
</evidence>
<dbReference type="Gene3D" id="3.50.50.60">
    <property type="entry name" value="FAD/NAD(P)-binding domain"/>
    <property type="match status" value="2"/>
</dbReference>
<evidence type="ECO:0000256" key="2">
    <source>
        <dbReference type="ARBA" id="ARBA00022630"/>
    </source>
</evidence>
<accession>A0A2W7NQG6</accession>
<comment type="caution">
    <text evidence="7">The sequence shown here is derived from an EMBL/GenBank/DDBJ whole genome shotgun (WGS) entry which is preliminary data.</text>
</comment>
<dbReference type="GO" id="GO:0005737">
    <property type="term" value="C:cytoplasm"/>
    <property type="evidence" value="ECO:0007669"/>
    <property type="project" value="TreeGrafter"/>
</dbReference>
<dbReference type="Pfam" id="PF07992">
    <property type="entry name" value="Pyr_redox_2"/>
    <property type="match status" value="1"/>
</dbReference>
<evidence type="ECO:0000256" key="4">
    <source>
        <dbReference type="ARBA" id="ARBA00023002"/>
    </source>
</evidence>
<evidence type="ECO:0000259" key="6">
    <source>
        <dbReference type="Pfam" id="PF14759"/>
    </source>
</evidence>
<evidence type="ECO:0000256" key="3">
    <source>
        <dbReference type="ARBA" id="ARBA00022827"/>
    </source>
</evidence>
<dbReference type="AlphaFoldDB" id="A0A2W7NQG6"/>
<organism evidence="7 8">
    <name type="scientific">Cupriavidus phytorum</name>
    <dbReference type="NCBI Taxonomy" id="3024399"/>
    <lineage>
        <taxon>Bacteria</taxon>
        <taxon>Pseudomonadati</taxon>
        <taxon>Pseudomonadota</taxon>
        <taxon>Betaproteobacteria</taxon>
        <taxon>Burkholderiales</taxon>
        <taxon>Burkholderiaceae</taxon>
        <taxon>Cupriavidus</taxon>
    </lineage>
</organism>
<name>A0A2W7NQG6_9BURK</name>
<keyword evidence="2" id="KW-0285">Flavoprotein</keyword>
<dbReference type="SUPFAM" id="SSF55424">
    <property type="entry name" value="FAD/NAD-linked reductases, dimerisation (C-terminal) domain"/>
    <property type="match status" value="1"/>
</dbReference>
<feature type="domain" description="Reductase C-terminal" evidence="6">
    <location>
        <begin position="325"/>
        <end position="412"/>
    </location>
</feature>
<dbReference type="Gene3D" id="3.30.390.30">
    <property type="match status" value="1"/>
</dbReference>
<keyword evidence="3" id="KW-0274">FAD</keyword>
<gene>
    <name evidence="7" type="ORF">C7416_11131</name>
</gene>
<dbReference type="GO" id="GO:0016651">
    <property type="term" value="F:oxidoreductase activity, acting on NAD(P)H"/>
    <property type="evidence" value="ECO:0007669"/>
    <property type="project" value="TreeGrafter"/>
</dbReference>
<feature type="domain" description="FAD/NAD(P)-binding" evidence="5">
    <location>
        <begin position="7"/>
        <end position="306"/>
    </location>
</feature>
<comment type="cofactor">
    <cofactor evidence="1">
        <name>FAD</name>
        <dbReference type="ChEBI" id="CHEBI:57692"/>
    </cofactor>
</comment>
<evidence type="ECO:0000313" key="7">
    <source>
        <dbReference type="EMBL" id="PZX23868.1"/>
    </source>
</evidence>
<sequence>MTQHTPILIVGAGQAGAMAAAALRGLGHGGRIVMAGGERHAPYERPPLSKSVLADAGQDGKISVHPSSFYADQGIELRLGTCVTALDAARQVAHLADGSTIGYGACLLATGGNARALPALPPGTLHVHYLRSLDDAARLRDAMQRAGELVVIGGGFLGLETASTAASMGLKVTLVESADRLLGRALPPELGAWLADRVRAQGVTLRLGCGIAHCEVQGNGVQMRFDDGSALPAALVVVAIGLTPEVALAAGAGLALHPQNGGIQVDEQCRTSAPSIYAAGDCCSQYQPLFGAEMRLESWQSANEQARIAAAAMLGVAAEPAALPWFWTDQFGCNVQMLGAAHPEIRYAWRGFAAHDAAAPKFMLLGTRHGRLRHAIAVNAGGDLRQLRALVGHDVSAHLARLCDDTLPLRQVVRERQAEADSSITL</sequence>
<dbReference type="InterPro" id="IPR016156">
    <property type="entry name" value="FAD/NAD-linked_Rdtase_dimer_sf"/>
</dbReference>
<dbReference type="InterPro" id="IPR050446">
    <property type="entry name" value="FAD-oxidoreductase/Apoptosis"/>
</dbReference>
<dbReference type="PANTHER" id="PTHR43557">
    <property type="entry name" value="APOPTOSIS-INDUCING FACTOR 1"/>
    <property type="match status" value="1"/>
</dbReference>
<dbReference type="InterPro" id="IPR023753">
    <property type="entry name" value="FAD/NAD-binding_dom"/>
</dbReference>
<protein>
    <submittedName>
        <fullName evidence="7">3-phenylpropionate/trans-cinnamate dioxygenase ferredoxin reductase subunit</fullName>
    </submittedName>
</protein>
<dbReference type="Proteomes" id="UP000249638">
    <property type="component" value="Unassembled WGS sequence"/>
</dbReference>
<dbReference type="PRINTS" id="PR00368">
    <property type="entry name" value="FADPNR"/>
</dbReference>
<dbReference type="PRINTS" id="PR00411">
    <property type="entry name" value="PNDRDTASEI"/>
</dbReference>
<keyword evidence="8" id="KW-1185">Reference proteome</keyword>
<keyword evidence="7" id="KW-0223">Dioxygenase</keyword>